<reference evidence="1 2" key="2">
    <citation type="submission" date="2018-11" db="EMBL/GenBank/DDBJ databases">
        <authorList>
            <consortium name="Pathogen Informatics"/>
        </authorList>
    </citation>
    <scope>NUCLEOTIDE SEQUENCE [LARGE SCALE GENOMIC DNA]</scope>
    <source>
        <strain evidence="1 2">NST_G2</strain>
    </source>
</reference>
<reference evidence="3" key="1">
    <citation type="submission" date="2016-06" db="UniProtKB">
        <authorList>
            <consortium name="WormBaseParasite"/>
        </authorList>
    </citation>
    <scope>IDENTIFICATION</scope>
</reference>
<proteinExistence type="predicted"/>
<dbReference type="EMBL" id="UYSU01032672">
    <property type="protein sequence ID" value="VDL90242.1"/>
    <property type="molecule type" value="Genomic_DNA"/>
</dbReference>
<dbReference type="Proteomes" id="UP000275846">
    <property type="component" value="Unassembled WGS sequence"/>
</dbReference>
<dbReference type="OrthoDB" id="6142323at2759"/>
<dbReference type="AlphaFoldDB" id="A0A183SI09"/>
<keyword evidence="2" id="KW-1185">Reference proteome</keyword>
<name>A0A183SI09_SCHSO</name>
<protein>
    <submittedName>
        <fullName evidence="3">ATP synthase mitochondrial F1 complex assembly factor 1</fullName>
    </submittedName>
</protein>
<evidence type="ECO:0000313" key="1">
    <source>
        <dbReference type="EMBL" id="VDL90242.1"/>
    </source>
</evidence>
<accession>A0A183SI09</accession>
<evidence type="ECO:0000313" key="2">
    <source>
        <dbReference type="Proteomes" id="UP000275846"/>
    </source>
</evidence>
<gene>
    <name evidence="1" type="ORF">SSLN_LOCUS3857</name>
</gene>
<sequence>MLLWRPLASSQLSPVAPRSWFFPAATPRATATTGGLYQQRLREMQDAWMTRKAEEIQGFTDRNEWKNFFATTKAVYEPPVKSAALLLRAEGRTLLTEETQILKRWAEYSQSVLNQPSTISDAAIDRLPEVEISAELDLPPSLQETIRAVQQLSSGKAPGSDAIPTVIYQGQVQQDFKDVTIVHFYKKKGNRQLCDNH</sequence>
<organism evidence="3">
    <name type="scientific">Schistocephalus solidus</name>
    <name type="common">Tapeworm</name>
    <dbReference type="NCBI Taxonomy" id="70667"/>
    <lineage>
        <taxon>Eukaryota</taxon>
        <taxon>Metazoa</taxon>
        <taxon>Spiralia</taxon>
        <taxon>Lophotrochozoa</taxon>
        <taxon>Platyhelminthes</taxon>
        <taxon>Cestoda</taxon>
        <taxon>Eucestoda</taxon>
        <taxon>Diphyllobothriidea</taxon>
        <taxon>Diphyllobothriidae</taxon>
        <taxon>Schistocephalus</taxon>
    </lineage>
</organism>
<dbReference type="WBParaSite" id="SSLN_0000398301-mRNA-1">
    <property type="protein sequence ID" value="SSLN_0000398301-mRNA-1"/>
    <property type="gene ID" value="SSLN_0000398301"/>
</dbReference>
<evidence type="ECO:0000313" key="3">
    <source>
        <dbReference type="WBParaSite" id="SSLN_0000398301-mRNA-1"/>
    </source>
</evidence>